<dbReference type="AlphaFoldDB" id="A0AAW8M1A2"/>
<dbReference type="PRINTS" id="PR00111">
    <property type="entry name" value="ABHYDROLASE"/>
</dbReference>
<dbReference type="EC" id="3.8.1.3" evidence="2"/>
<proteinExistence type="predicted"/>
<evidence type="ECO:0000259" key="1">
    <source>
        <dbReference type="Pfam" id="PF00561"/>
    </source>
</evidence>
<dbReference type="Proteomes" id="UP001265315">
    <property type="component" value="Unassembled WGS sequence"/>
</dbReference>
<feature type="domain" description="AB hydrolase-1" evidence="1">
    <location>
        <begin position="30"/>
        <end position="152"/>
    </location>
</feature>
<dbReference type="GeneID" id="97367933"/>
<dbReference type="Pfam" id="PF00561">
    <property type="entry name" value="Abhydrolase_1"/>
    <property type="match status" value="1"/>
</dbReference>
<dbReference type="InterPro" id="IPR050266">
    <property type="entry name" value="AB_hydrolase_sf"/>
</dbReference>
<name>A0AAW8M1A2_AGRTU</name>
<evidence type="ECO:0000313" key="3">
    <source>
        <dbReference type="Proteomes" id="UP001265315"/>
    </source>
</evidence>
<accession>A0AAW8M1A2</accession>
<dbReference type="SUPFAM" id="SSF53474">
    <property type="entry name" value="alpha/beta-Hydrolases"/>
    <property type="match status" value="1"/>
</dbReference>
<dbReference type="InterPro" id="IPR000073">
    <property type="entry name" value="AB_hydrolase_1"/>
</dbReference>
<dbReference type="PANTHER" id="PTHR43798">
    <property type="entry name" value="MONOACYLGLYCEROL LIPASE"/>
    <property type="match status" value="1"/>
</dbReference>
<dbReference type="RefSeq" id="WP_087746475.1">
    <property type="nucleotide sequence ID" value="NZ_JAGIPK010000012.1"/>
</dbReference>
<comment type="caution">
    <text evidence="2">The sequence shown here is derived from an EMBL/GenBank/DDBJ whole genome shotgun (WGS) entry which is preliminary data.</text>
</comment>
<dbReference type="Gene3D" id="3.40.50.1820">
    <property type="entry name" value="alpha/beta hydrolase"/>
    <property type="match status" value="1"/>
</dbReference>
<sequence length="287" mass="32650">MAGFFEGFTEQYVTTSHGEIRLRHGGSGFPILLLHGHPRTHTTWFRVAPRLARHFSVVCADMPGFGRSYQPKTLADSSGKAKAAALHECMAILGHDRFGIAGHDRGSYRAFRLAMDFPESVSGLVVMDGIPIYEVLSRADWRFAKSWWHWFFFAQSEKAEAAIRSNPELWYPAEAAIGSGNNRDYLTATRDPEVVRGMLADYRAGLEFDYDDDKRDKESDRHLQCPLGVLWSRQDDMERLYGDPADPWSDWSDRIVLRHGIESGHHMAEESPDEVANQIEAFFARIR</sequence>
<dbReference type="EMBL" id="JAVDSW010000008">
    <property type="protein sequence ID" value="MDR6705208.1"/>
    <property type="molecule type" value="Genomic_DNA"/>
</dbReference>
<dbReference type="InterPro" id="IPR029058">
    <property type="entry name" value="AB_hydrolase_fold"/>
</dbReference>
<dbReference type="PANTHER" id="PTHR43798:SF33">
    <property type="entry name" value="HYDROLASE, PUTATIVE (AFU_ORTHOLOGUE AFUA_2G14860)-RELATED"/>
    <property type="match status" value="1"/>
</dbReference>
<evidence type="ECO:0000313" key="2">
    <source>
        <dbReference type="EMBL" id="MDR6705208.1"/>
    </source>
</evidence>
<dbReference type="GO" id="GO:0018785">
    <property type="term" value="F:haloacetate dehalogenase activity"/>
    <property type="evidence" value="ECO:0007669"/>
    <property type="project" value="UniProtKB-EC"/>
</dbReference>
<gene>
    <name evidence="2" type="ORF">J2W61_005083</name>
</gene>
<organism evidence="2 3">
    <name type="scientific">Agrobacterium tumefaciens</name>
    <dbReference type="NCBI Taxonomy" id="358"/>
    <lineage>
        <taxon>Bacteria</taxon>
        <taxon>Pseudomonadati</taxon>
        <taxon>Pseudomonadota</taxon>
        <taxon>Alphaproteobacteria</taxon>
        <taxon>Hyphomicrobiales</taxon>
        <taxon>Rhizobiaceae</taxon>
        <taxon>Rhizobium/Agrobacterium group</taxon>
        <taxon>Agrobacterium</taxon>
        <taxon>Agrobacterium tumefaciens complex</taxon>
    </lineage>
</organism>
<reference evidence="2" key="1">
    <citation type="submission" date="2023-07" db="EMBL/GenBank/DDBJ databases">
        <title>Sorghum-associated microbial communities from plants grown in Nebraska, USA.</title>
        <authorList>
            <person name="Schachtman D."/>
        </authorList>
    </citation>
    <scope>NUCLEOTIDE SEQUENCE</scope>
    <source>
        <strain evidence="2">1457</strain>
    </source>
</reference>
<dbReference type="PRINTS" id="PR00412">
    <property type="entry name" value="EPOXHYDRLASE"/>
</dbReference>
<protein>
    <submittedName>
        <fullName evidence="2">Haloacetate dehalogenase</fullName>
        <ecNumber evidence="2">3.8.1.3</ecNumber>
    </submittedName>
</protein>
<keyword evidence="2" id="KW-0378">Hydrolase</keyword>
<dbReference type="GO" id="GO:0016020">
    <property type="term" value="C:membrane"/>
    <property type="evidence" value="ECO:0007669"/>
    <property type="project" value="TreeGrafter"/>
</dbReference>
<dbReference type="InterPro" id="IPR000639">
    <property type="entry name" value="Epox_hydrolase-like"/>
</dbReference>